<dbReference type="InterPro" id="IPR043128">
    <property type="entry name" value="Rev_trsase/Diguanyl_cyclase"/>
</dbReference>
<dbReference type="Gene3D" id="2.40.70.10">
    <property type="entry name" value="Acid Proteases"/>
    <property type="match status" value="1"/>
</dbReference>
<dbReference type="InterPro" id="IPR000477">
    <property type="entry name" value="RT_dom"/>
</dbReference>
<dbReference type="GO" id="GO:0015074">
    <property type="term" value="P:DNA integration"/>
    <property type="evidence" value="ECO:0007669"/>
    <property type="project" value="InterPro"/>
</dbReference>
<dbReference type="PANTHER" id="PTHR47331">
    <property type="entry name" value="PHD-TYPE DOMAIN-CONTAINING PROTEIN"/>
    <property type="match status" value="1"/>
</dbReference>
<dbReference type="GO" id="GO:0071897">
    <property type="term" value="P:DNA biosynthetic process"/>
    <property type="evidence" value="ECO:0007669"/>
    <property type="project" value="UniProtKB-ARBA"/>
</dbReference>
<dbReference type="Pfam" id="PF18701">
    <property type="entry name" value="DUF5641"/>
    <property type="match status" value="1"/>
</dbReference>
<dbReference type="Pfam" id="PF05380">
    <property type="entry name" value="Peptidase_A17"/>
    <property type="match status" value="1"/>
</dbReference>
<organism evidence="3 4">
    <name type="scientific">Drosophila albomicans</name>
    <name type="common">Fruit fly</name>
    <dbReference type="NCBI Taxonomy" id="7291"/>
    <lineage>
        <taxon>Eukaryota</taxon>
        <taxon>Metazoa</taxon>
        <taxon>Ecdysozoa</taxon>
        <taxon>Arthropoda</taxon>
        <taxon>Hexapoda</taxon>
        <taxon>Insecta</taxon>
        <taxon>Pterygota</taxon>
        <taxon>Neoptera</taxon>
        <taxon>Endopterygota</taxon>
        <taxon>Diptera</taxon>
        <taxon>Brachycera</taxon>
        <taxon>Muscomorpha</taxon>
        <taxon>Ephydroidea</taxon>
        <taxon>Drosophilidae</taxon>
        <taxon>Drosophila</taxon>
    </lineage>
</organism>
<dbReference type="Gene3D" id="3.30.420.10">
    <property type="entry name" value="Ribonuclease H-like superfamily/Ribonuclease H"/>
    <property type="match status" value="1"/>
</dbReference>
<dbReference type="Pfam" id="PF17921">
    <property type="entry name" value="Integrase_H2C2"/>
    <property type="match status" value="1"/>
</dbReference>
<feature type="compositionally biased region" description="Polar residues" evidence="1">
    <location>
        <begin position="12"/>
        <end position="21"/>
    </location>
</feature>
<dbReference type="SUPFAM" id="SSF56672">
    <property type="entry name" value="DNA/RNA polymerases"/>
    <property type="match status" value="1"/>
</dbReference>
<dbReference type="OrthoDB" id="8045273at2759"/>
<gene>
    <name evidence="4" type="primary">LOC127566329</name>
</gene>
<proteinExistence type="predicted"/>
<dbReference type="Gene3D" id="3.10.10.10">
    <property type="entry name" value="HIV Type 1 Reverse Transcriptase, subunit A, domain 1"/>
    <property type="match status" value="1"/>
</dbReference>
<dbReference type="InterPro" id="IPR008042">
    <property type="entry name" value="Retrotrans_Pao"/>
</dbReference>
<dbReference type="PANTHER" id="PTHR47331:SF1">
    <property type="entry name" value="GAG-LIKE PROTEIN"/>
    <property type="match status" value="1"/>
</dbReference>
<feature type="compositionally biased region" description="Basic and acidic residues" evidence="1">
    <location>
        <begin position="1"/>
        <end position="10"/>
    </location>
</feature>
<accession>A0A9C6WIC1</accession>
<feature type="compositionally biased region" description="Polar residues" evidence="1">
    <location>
        <begin position="39"/>
        <end position="59"/>
    </location>
</feature>
<dbReference type="GeneID" id="127566329"/>
<dbReference type="RefSeq" id="XP_051864313.1">
    <property type="nucleotide sequence ID" value="XM_052008353.1"/>
</dbReference>
<dbReference type="InterPro" id="IPR005312">
    <property type="entry name" value="DUF1759"/>
</dbReference>
<dbReference type="InterPro" id="IPR036397">
    <property type="entry name" value="RNaseH_sf"/>
</dbReference>
<dbReference type="Gene3D" id="3.30.70.270">
    <property type="match status" value="1"/>
</dbReference>
<dbReference type="Proteomes" id="UP000515160">
    <property type="component" value="Unplaced"/>
</dbReference>
<dbReference type="InterPro" id="IPR001584">
    <property type="entry name" value="Integrase_cat-core"/>
</dbReference>
<dbReference type="Pfam" id="PF03564">
    <property type="entry name" value="DUF1759"/>
    <property type="match status" value="1"/>
</dbReference>
<keyword evidence="3" id="KW-1185">Reference proteome</keyword>
<feature type="domain" description="Integrase catalytic" evidence="2">
    <location>
        <begin position="1506"/>
        <end position="1696"/>
    </location>
</feature>
<dbReference type="PROSITE" id="PS50994">
    <property type="entry name" value="INTEGRASE"/>
    <property type="match status" value="1"/>
</dbReference>
<evidence type="ECO:0000256" key="1">
    <source>
        <dbReference type="SAM" id="MobiDB-lite"/>
    </source>
</evidence>
<dbReference type="GO" id="GO:0042575">
    <property type="term" value="C:DNA polymerase complex"/>
    <property type="evidence" value="ECO:0007669"/>
    <property type="project" value="UniProtKB-ARBA"/>
</dbReference>
<dbReference type="InterPro" id="IPR041588">
    <property type="entry name" value="Integrase_H2C2"/>
</dbReference>
<dbReference type="InterPro" id="IPR043502">
    <property type="entry name" value="DNA/RNA_pol_sf"/>
</dbReference>
<dbReference type="GO" id="GO:0003676">
    <property type="term" value="F:nucleic acid binding"/>
    <property type="evidence" value="ECO:0007669"/>
    <property type="project" value="InterPro"/>
</dbReference>
<dbReference type="Pfam" id="PF00078">
    <property type="entry name" value="RVT_1"/>
    <property type="match status" value="1"/>
</dbReference>
<feature type="region of interest" description="Disordered" evidence="1">
    <location>
        <begin position="1"/>
        <end position="77"/>
    </location>
</feature>
<name>A0A9C6WIC1_DROAB</name>
<dbReference type="CDD" id="cd01644">
    <property type="entry name" value="RT_pepA17"/>
    <property type="match status" value="1"/>
</dbReference>
<evidence type="ECO:0000259" key="2">
    <source>
        <dbReference type="PROSITE" id="PS50994"/>
    </source>
</evidence>
<dbReference type="InterPro" id="IPR021109">
    <property type="entry name" value="Peptidase_aspartic_dom_sf"/>
</dbReference>
<dbReference type="InterPro" id="IPR012337">
    <property type="entry name" value="RNaseH-like_sf"/>
</dbReference>
<evidence type="ECO:0000313" key="3">
    <source>
        <dbReference type="Proteomes" id="UP000515160"/>
    </source>
</evidence>
<reference evidence="4" key="1">
    <citation type="submission" date="2025-08" db="UniProtKB">
        <authorList>
            <consortium name="RefSeq"/>
        </authorList>
    </citation>
    <scope>IDENTIFICATION</scope>
    <source>
        <strain evidence="4">15112-1751.03</strain>
        <tissue evidence="4">Whole Adult</tissue>
    </source>
</reference>
<dbReference type="SUPFAM" id="SSF53098">
    <property type="entry name" value="Ribonuclease H-like"/>
    <property type="match status" value="1"/>
</dbReference>
<protein>
    <submittedName>
        <fullName evidence="4">Uncharacterized protein LOC127566329</fullName>
    </submittedName>
</protein>
<evidence type="ECO:0000313" key="4">
    <source>
        <dbReference type="RefSeq" id="XP_051864313.1"/>
    </source>
</evidence>
<sequence length="1813" mass="202745">MSTGKPDKTKTRLSVPSTSAARVSPNPPVPRSKKDSALRASSTSPIPARSASVSPTSGTKPLILVTKPPSVPSTKAASVPVPRLPIVTRSHSKMAHNVVDSALNKFIAATDRVSHFALRLNNASTDSASLYTCQVRRDQMRALWDKVEKEYEACFCVMSDEMTTDELPTIQAKYDYCYILYEQWSAQLSEQIADASQAITPRTPVQPQAVPFVSTGCRLPPCDTEVFGGDYTRWPTFRDLFTAIYIRNPRLSEVEKLFHLNSKTSGEAHAIVSKSPLTNEGFQSAWSSLTERFENKRLLVNSQLRILFNLPAIGQESGAAIQELQSTIQGCLTALEHSKINTENWDCILVFLCSSRLPKLTLSLWEQSIQNKSDVPTWADMNAFLLERYRTLEAIAEVSASTSAPTVPRASRKEAPVAKQVNSFESRVTSKTQSCKLCSRENHPIRLCPRFLQMGINDRVNYIKQQKLCLNCFARGHILAECTSAHSCFTCKGRHHTLLHRVSPAPTVTTPIPSHIQSTSTQSANVQSFVAVNTQGVLLSTAVIHVCHLGVRYTARALIDSGSEATFLSEKLFKRLRMPYTSVQARVSGLTQAVAAQPRKFCQFLIGSPVRPDLQIEASAYVLPQLAGNLPSCSVPQTLLENLPSIQLADPKFHESSQIDVLLGADILPSILLGGSHPNICGTLLGQETIFGWILTGPVSGSSSKSISSFSARRSVERTPPLEELLSKFWEVEDLPASPAKESDLFCEANFNATTVRTSTGRYMVTLPFRDPGHVDLGHSRATALAQFLRNESRLKRNDSLKEQYDSVIREYLDLGHMTQVPPSSSGNYYLPHHAVLKPDSTTTKLRVVFNASSPTSNGKSLNDILHTGPILQSDLTIQILKWRFFKFVFNADITKMYRQILVDPNHTRFQRLLFRTPDEKLCDFELNTVTFGVNCAPYLAIRVLHQLASDVRDRYPLASDIIANYMYVDDVLAGAHTKQAAVSAIDELRTALESAGFPLRKWTSNSKDVLRRIPKDHLLCADFPEIDEASVAKTLGIRWRATSDEFFFVTAEMVSKPSFSKREVLSQIAKLFDRAGWLAPVVIWAKIFMQEIWKQEIGWDDSLPADLTEQWTSFLRNYSSLQDIRIPRWTKYTPGAKIQFHGFCDASQSAYGAALYARMETAGQVSVSLLVAKTRVAPIKTVSLPRLELCGALLLAELSAALLPHFPTPDAETYLWTDSTIVLAWLDKQPCKWTTFVANRVAKIHSVNGTWQHVRSEHNPADLASRGVSPQELLASRLWWQGPEWLTHSPAQWPSPVIGLDTELECRAVKVHAAQVLCEDFLDRFSRFNRVLRVFAYVRRFAQRCRHPKVSFPETLSSQELAEAQERLIVQAQNRVYAKECASLRSHNRLIGSSDILSLNPFLDKQGVLRSCGRVRASTSLSYDERHPIILPFGCVFSRLLVSFTHQVSLHGGNQLVMRLVRTKFWIPKLRNLVKTVISACKTCVIYRRKLQSQLMGDLPSARSTFSRPFTNSGVDFAGPFDVKSYVGRGCKITKGYVCVFVCFSTKAIHLEATTDLTAEKFLEAFSRFVARRGCPLHMYSDNGKTFVGASSILSKEFVESTRNLIVTTHSHQGLAWHFNPPGAPHMGGLWEAGVKSFKTHFYKTVSSVKHTFEELSTLLSKIEACLNSRPLSPMSEDVSDLAALTPGHFLIGGPLLSMAEPESREDVESIRNRWQRLKALHQHFCVRWKNEYLKELHKRNKWQSPSRDLQIGDMVVIREENIPPQEWRLGRVLTACPGADERVRVVDIQTCRGVFRRPVAKLVLLPTGHAL</sequence>
<dbReference type="InterPro" id="IPR040676">
    <property type="entry name" value="DUF5641"/>
</dbReference>